<keyword evidence="4" id="KW-1185">Reference proteome</keyword>
<comment type="caution">
    <text evidence="3">The sequence shown here is derived from an EMBL/GenBank/DDBJ whole genome shotgun (WGS) entry which is preliminary data.</text>
</comment>
<evidence type="ECO:0000313" key="4">
    <source>
        <dbReference type="Proteomes" id="UP000728185"/>
    </source>
</evidence>
<name>A0A8E0RN40_9TREM</name>
<evidence type="ECO:0000313" key="3">
    <source>
        <dbReference type="EMBL" id="KAA0183625.1"/>
    </source>
</evidence>
<evidence type="ECO:0000259" key="2">
    <source>
        <dbReference type="PROSITE" id="PS51497"/>
    </source>
</evidence>
<dbReference type="AlphaFoldDB" id="A0A8E0RN40"/>
<reference evidence="3" key="1">
    <citation type="submission" date="2019-05" db="EMBL/GenBank/DDBJ databases">
        <title>Annotation for the trematode Fasciolopsis buski.</title>
        <authorList>
            <person name="Choi Y.-J."/>
        </authorList>
    </citation>
    <scope>NUCLEOTIDE SEQUENCE</scope>
    <source>
        <strain evidence="3">HT</strain>
        <tissue evidence="3">Whole worm</tissue>
    </source>
</reference>
<protein>
    <recommendedName>
        <fullName evidence="2">UMA domain-containing protein</fullName>
    </recommendedName>
</protein>
<dbReference type="PROSITE" id="PS51497">
    <property type="entry name" value="UMA"/>
    <property type="match status" value="1"/>
</dbReference>
<organism evidence="3 4">
    <name type="scientific">Fasciolopsis buskii</name>
    <dbReference type="NCBI Taxonomy" id="27845"/>
    <lineage>
        <taxon>Eukaryota</taxon>
        <taxon>Metazoa</taxon>
        <taxon>Spiralia</taxon>
        <taxon>Lophotrochozoa</taxon>
        <taxon>Platyhelminthes</taxon>
        <taxon>Trematoda</taxon>
        <taxon>Digenea</taxon>
        <taxon>Plagiorchiida</taxon>
        <taxon>Echinostomata</taxon>
        <taxon>Echinostomatoidea</taxon>
        <taxon>Fasciolidae</taxon>
        <taxon>Fasciolopsis</taxon>
    </lineage>
</organism>
<dbReference type="InterPro" id="IPR018798">
    <property type="entry name" value="MVB12A/B"/>
</dbReference>
<dbReference type="Proteomes" id="UP000728185">
    <property type="component" value="Unassembled WGS sequence"/>
</dbReference>
<dbReference type="OrthoDB" id="6021306at2759"/>
<feature type="domain" description="UMA" evidence="2">
    <location>
        <begin position="49"/>
        <end position="98"/>
    </location>
</feature>
<dbReference type="EMBL" id="LUCM01011655">
    <property type="protein sequence ID" value="KAA0183625.1"/>
    <property type="molecule type" value="Genomic_DNA"/>
</dbReference>
<proteinExistence type="predicted"/>
<sequence length="100" mass="11253">MPFGHQAFPAHGDVSLRPNHSPAEPHPSSLNSPQFHAFSTRRRGTVHPLSGIPFEINKKYVSDLPDGSENGFTSVNPKTMEQLDCEYQYRFSVERSLLQT</sequence>
<feature type="region of interest" description="Disordered" evidence="1">
    <location>
        <begin position="1"/>
        <end position="43"/>
    </location>
</feature>
<accession>A0A8E0RN40</accession>
<dbReference type="GO" id="GO:0000813">
    <property type="term" value="C:ESCRT I complex"/>
    <property type="evidence" value="ECO:0007669"/>
    <property type="project" value="InterPro"/>
</dbReference>
<dbReference type="Pfam" id="PF10240">
    <property type="entry name" value="DUF2464"/>
    <property type="match status" value="1"/>
</dbReference>
<dbReference type="InterPro" id="IPR023340">
    <property type="entry name" value="UMA"/>
</dbReference>
<gene>
    <name evidence="3" type="ORF">FBUS_05482</name>
</gene>
<evidence type="ECO:0000256" key="1">
    <source>
        <dbReference type="SAM" id="MobiDB-lite"/>
    </source>
</evidence>